<dbReference type="PANTHER" id="PTHR46867:SF4">
    <property type="entry name" value="MITOCHONDRIAL IMPORT RECEPTOR SUBUNIT TOM9-2"/>
    <property type="match status" value="1"/>
</dbReference>
<organism evidence="3 4">
    <name type="scientific">Corchorus olitorius</name>
    <dbReference type="NCBI Taxonomy" id="93759"/>
    <lineage>
        <taxon>Eukaryota</taxon>
        <taxon>Viridiplantae</taxon>
        <taxon>Streptophyta</taxon>
        <taxon>Embryophyta</taxon>
        <taxon>Tracheophyta</taxon>
        <taxon>Spermatophyta</taxon>
        <taxon>Magnoliopsida</taxon>
        <taxon>eudicotyledons</taxon>
        <taxon>Gunneridae</taxon>
        <taxon>Pentapetalae</taxon>
        <taxon>rosids</taxon>
        <taxon>malvids</taxon>
        <taxon>Malvales</taxon>
        <taxon>Malvaceae</taxon>
        <taxon>Grewioideae</taxon>
        <taxon>Apeibeae</taxon>
        <taxon>Corchorus</taxon>
    </lineage>
</organism>
<reference evidence="4" key="1">
    <citation type="submission" date="2013-09" db="EMBL/GenBank/DDBJ databases">
        <title>Corchorus olitorius genome sequencing.</title>
        <authorList>
            <person name="Alam M."/>
            <person name="Haque M.S."/>
            <person name="Islam M.S."/>
            <person name="Emdad E.M."/>
            <person name="Islam M.M."/>
            <person name="Ahmed B."/>
            <person name="Halim A."/>
            <person name="Hossen Q.M.M."/>
            <person name="Hossain M.Z."/>
            <person name="Ahmed R."/>
            <person name="Khan M.M."/>
            <person name="Islam R."/>
            <person name="Rashid M.M."/>
            <person name="Khan S.A."/>
            <person name="Rahman M.S."/>
            <person name="Alam M."/>
            <person name="Yahiya A.S."/>
            <person name="Khan M.S."/>
            <person name="Azam M.S."/>
            <person name="Haque T."/>
            <person name="Lashkar M.Z.H."/>
            <person name="Akhand A.I."/>
            <person name="Morshed G."/>
            <person name="Roy S."/>
            <person name="Uddin K.S."/>
            <person name="Rabeya T."/>
            <person name="Hossain A.S."/>
            <person name="Chowdhury A."/>
            <person name="Snigdha A.R."/>
            <person name="Mortoza M.S."/>
            <person name="Matin S.A."/>
            <person name="Hoque S.M.E."/>
            <person name="Islam M.K."/>
            <person name="Roy D.K."/>
            <person name="Haider R."/>
            <person name="Moosa M.M."/>
            <person name="Elias S.M."/>
            <person name="Hasan A.M."/>
            <person name="Jahan S."/>
            <person name="Shafiuddin M."/>
            <person name="Mahmood N."/>
            <person name="Shommy N.S."/>
        </authorList>
    </citation>
    <scope>NUCLEOTIDE SEQUENCE [LARGE SCALE GENOMIC DNA]</scope>
    <source>
        <strain evidence="4">cv. O-4</strain>
    </source>
</reference>
<proteinExistence type="predicted"/>
<gene>
    <name evidence="3" type="ORF">COLO4_28885</name>
</gene>
<evidence type="ECO:0000256" key="1">
    <source>
        <dbReference type="SAM" id="MobiDB-lite"/>
    </source>
</evidence>
<keyword evidence="2" id="KW-0472">Membrane</keyword>
<dbReference type="EMBL" id="AWUE01020110">
    <property type="protein sequence ID" value="OMO69876.1"/>
    <property type="molecule type" value="Genomic_DNA"/>
</dbReference>
<dbReference type="AlphaFoldDB" id="A0A1R3HHM2"/>
<evidence type="ECO:0000313" key="3">
    <source>
        <dbReference type="EMBL" id="OMO69876.1"/>
    </source>
</evidence>
<dbReference type="InterPro" id="IPR017411">
    <property type="entry name" value="Tom22_pln"/>
</dbReference>
<name>A0A1R3HHM2_9ROSI</name>
<evidence type="ECO:0000256" key="2">
    <source>
        <dbReference type="SAM" id="Phobius"/>
    </source>
</evidence>
<keyword evidence="4" id="KW-1185">Reference proteome</keyword>
<accession>A0A1R3HHM2</accession>
<sequence>MATQSRRGGSDQPDRWSSSKPKSNILTKITSSSIVSLGKQAAIDVAFVSKKLIYNTGKAAWIAGTTFFILVVPLIIEMDLWLSLFRRSSLGFK</sequence>
<dbReference type="OrthoDB" id="10016939at2759"/>
<dbReference type="CDD" id="cd22884">
    <property type="entry name" value="TOM22"/>
    <property type="match status" value="1"/>
</dbReference>
<dbReference type="STRING" id="93759.A0A1R3HHM2"/>
<keyword evidence="2" id="KW-0812">Transmembrane</keyword>
<dbReference type="PANTHER" id="PTHR46867">
    <property type="entry name" value="MITOCHONDRIAL IMPORT RECEPTOR SUBUNIT TOM9-2"/>
    <property type="match status" value="1"/>
</dbReference>
<feature type="region of interest" description="Disordered" evidence="1">
    <location>
        <begin position="1"/>
        <end position="23"/>
    </location>
</feature>
<comment type="caution">
    <text evidence="3">The sequence shown here is derived from an EMBL/GenBank/DDBJ whole genome shotgun (WGS) entry which is preliminary data.</text>
</comment>
<evidence type="ECO:0000313" key="4">
    <source>
        <dbReference type="Proteomes" id="UP000187203"/>
    </source>
</evidence>
<protein>
    <submittedName>
        <fullName evidence="3">Uncharacterized protein</fullName>
    </submittedName>
</protein>
<dbReference type="Proteomes" id="UP000187203">
    <property type="component" value="Unassembled WGS sequence"/>
</dbReference>
<feature type="transmembrane region" description="Helical" evidence="2">
    <location>
        <begin position="59"/>
        <end position="76"/>
    </location>
</feature>
<keyword evidence="2" id="KW-1133">Transmembrane helix</keyword>